<evidence type="ECO:0000313" key="3">
    <source>
        <dbReference type="Proteomes" id="UP000236434"/>
    </source>
</evidence>
<reference evidence="2 3" key="1">
    <citation type="submission" date="2013-12" db="EMBL/GenBank/DDBJ databases">
        <title>Comparative genomics of Petrotoga isolates.</title>
        <authorList>
            <person name="Nesbo C.L."/>
            <person name="Charchuk R."/>
            <person name="Chow K."/>
        </authorList>
    </citation>
    <scope>NUCLEOTIDE SEQUENCE [LARGE SCALE GENOMIC DNA]</scope>
    <source>
        <strain evidence="2 3">DSM 13574</strain>
    </source>
</reference>
<dbReference type="InterPro" id="IPR056670">
    <property type="entry name" value="DUF7768"/>
</dbReference>
<dbReference type="OrthoDB" id="7064188at2"/>
<dbReference type="RefSeq" id="WP_103066248.1">
    <property type="nucleotide sequence ID" value="NZ_AZRL01000003.1"/>
</dbReference>
<evidence type="ECO:0000313" key="2">
    <source>
        <dbReference type="EMBL" id="PNR98016.1"/>
    </source>
</evidence>
<comment type="caution">
    <text evidence="2">The sequence shown here is derived from an EMBL/GenBank/DDBJ whole genome shotgun (WGS) entry which is preliminary data.</text>
</comment>
<gene>
    <name evidence="2" type="ORF">X929_01230</name>
</gene>
<accession>A0A2K1P5J5</accession>
<feature type="domain" description="DUF7768" evidence="1">
    <location>
        <begin position="34"/>
        <end position="131"/>
    </location>
</feature>
<evidence type="ECO:0000259" key="1">
    <source>
        <dbReference type="Pfam" id="PF24963"/>
    </source>
</evidence>
<name>A0A2K1P5J5_9BACT</name>
<dbReference type="Gene3D" id="3.40.50.10400">
    <property type="entry name" value="Hypothetical protein PA1492"/>
    <property type="match status" value="1"/>
</dbReference>
<proteinExistence type="predicted"/>
<sequence>MNISKYNAEGYLDLTAYEALLAIERGAKKAAFRPLVFICSPLAGDVEHNLEQARRCCRFAVMKGAIPLAPHLLFPQFMDDGDKTERNLAIFMGLVLLSKCHELWRFGNKISPGMAIELEKAKRLGIPIRHFTGQCAEVKEHARA</sequence>
<organism evidence="2 3">
    <name type="scientific">Petrotoga olearia DSM 13574</name>
    <dbReference type="NCBI Taxonomy" id="1122955"/>
    <lineage>
        <taxon>Bacteria</taxon>
        <taxon>Thermotogati</taxon>
        <taxon>Thermotogota</taxon>
        <taxon>Thermotogae</taxon>
        <taxon>Petrotogales</taxon>
        <taxon>Petrotogaceae</taxon>
        <taxon>Petrotoga</taxon>
    </lineage>
</organism>
<dbReference type="Proteomes" id="UP000236434">
    <property type="component" value="Unassembled WGS sequence"/>
</dbReference>
<dbReference type="AlphaFoldDB" id="A0A2K1P5J5"/>
<dbReference type="Pfam" id="PF24963">
    <property type="entry name" value="DUF7768"/>
    <property type="match status" value="1"/>
</dbReference>
<protein>
    <recommendedName>
        <fullName evidence="1">DUF7768 domain-containing protein</fullName>
    </recommendedName>
</protein>
<dbReference type="EMBL" id="AZRL01000003">
    <property type="protein sequence ID" value="PNR98016.1"/>
    <property type="molecule type" value="Genomic_DNA"/>
</dbReference>